<dbReference type="HOGENOM" id="CLU_067810_1_0_11"/>
<protein>
    <submittedName>
        <fullName evidence="2">MspA family protein</fullName>
    </submittedName>
</protein>
<dbReference type="Proteomes" id="UP000001219">
    <property type="component" value="Chromosome"/>
</dbReference>
<evidence type="ECO:0000313" key="2">
    <source>
        <dbReference type="EMBL" id="ACY20684.1"/>
    </source>
</evidence>
<dbReference type="EMBL" id="CP001802">
    <property type="protein sequence ID" value="ACY20684.1"/>
    <property type="molecule type" value="Genomic_DNA"/>
</dbReference>
<proteinExistence type="predicted"/>
<dbReference type="Pfam" id="PF09203">
    <property type="entry name" value="MspA"/>
    <property type="match status" value="1"/>
</dbReference>
<dbReference type="AlphaFoldDB" id="D0L6C7"/>
<sequence length="220" mass="22515">MKKNITRRVVAGAAITGAAVMGVATLSDGVAAAGPLPGGKITKTLADGTPITVTLFDQFANHQRAVTNVQTSREVWVSGKVRVNVGGKADGGSIKVGYDVGCQVTFGAEAGAYGGVDSTKDGLRPNSDTGITGAVTLGPGQVKTVWVINTTSGDSTAYEDYEVNDYTFKGNKGGVVYSQEKFGVDGCAGYASARPRIQVTVSTDSVKSVTVLNGKPFSLG</sequence>
<dbReference type="Gene3D" id="2.60.40.1650">
    <property type="entry name" value="Porin MspA (Ig-like beta-sandwich domain)"/>
    <property type="match status" value="2"/>
</dbReference>
<reference evidence="2 3" key="2">
    <citation type="journal article" date="2010" name="Stand. Genomic Sci.">
        <title>Complete genome sequence of Gordonia bronchialis type strain (3410).</title>
        <authorList>
            <person name="Ivanova N."/>
            <person name="Sikorski J."/>
            <person name="Jando M."/>
            <person name="Lapidus A."/>
            <person name="Nolan M."/>
            <person name="Lucas S."/>
            <person name="Del Rio T.G."/>
            <person name="Tice H."/>
            <person name="Copeland A."/>
            <person name="Cheng J.F."/>
            <person name="Chen F."/>
            <person name="Bruce D."/>
            <person name="Goodwin L."/>
            <person name="Pitluck S."/>
            <person name="Mavromatis K."/>
            <person name="Ovchinnikova G."/>
            <person name="Pati A."/>
            <person name="Chen A."/>
            <person name="Palaniappan K."/>
            <person name="Land M."/>
            <person name="Hauser L."/>
            <person name="Chang Y.J."/>
            <person name="Jeffries C.D."/>
            <person name="Chain P."/>
            <person name="Saunders E."/>
            <person name="Han C."/>
            <person name="Detter J.C."/>
            <person name="Brettin T."/>
            <person name="Rohde M."/>
            <person name="Goker M."/>
            <person name="Bristow J."/>
            <person name="Eisen J.A."/>
            <person name="Markowitz V."/>
            <person name="Hugenholtz P."/>
            <person name="Klenk H.P."/>
            <person name="Kyrpides N.C."/>
        </authorList>
    </citation>
    <scope>NUCLEOTIDE SEQUENCE [LARGE SCALE GENOMIC DNA]</scope>
    <source>
        <strain evidence="3">ATCC 25592 / DSM 43247 / BCRC 13721 / JCM 3198 / KCTC 3076 / NBRC 16047 / NCTC 10667</strain>
    </source>
</reference>
<dbReference type="OrthoDB" id="4540215at2"/>
<dbReference type="SUPFAM" id="SSF56959">
    <property type="entry name" value="Leukocidin-like"/>
    <property type="match status" value="1"/>
</dbReference>
<keyword evidence="3" id="KW-1185">Reference proteome</keyword>
<keyword evidence="1" id="KW-0732">Signal</keyword>
<accession>D0L6C7</accession>
<gene>
    <name evidence="2" type="ordered locus">Gbro_1402</name>
</gene>
<evidence type="ECO:0000313" key="3">
    <source>
        <dbReference type="Proteomes" id="UP000001219"/>
    </source>
</evidence>
<organism evidence="2 3">
    <name type="scientific">Gordonia bronchialis (strain ATCC 25592 / DSM 43247 / BCRC 13721 / JCM 3198 / KCTC 3076 / NBRC 16047 / NCTC 10667)</name>
    <name type="common">Rhodococcus bronchialis</name>
    <dbReference type="NCBI Taxonomy" id="526226"/>
    <lineage>
        <taxon>Bacteria</taxon>
        <taxon>Bacillati</taxon>
        <taxon>Actinomycetota</taxon>
        <taxon>Actinomycetes</taxon>
        <taxon>Mycobacteriales</taxon>
        <taxon>Gordoniaceae</taxon>
        <taxon>Gordonia</taxon>
    </lineage>
</organism>
<dbReference type="InterPro" id="IPR036435">
    <property type="entry name" value="Leukocidin/porin_MspA_sf"/>
</dbReference>
<evidence type="ECO:0000256" key="1">
    <source>
        <dbReference type="ARBA" id="ARBA00022729"/>
    </source>
</evidence>
<dbReference type="RefSeq" id="WP_012833254.1">
    <property type="nucleotide sequence ID" value="NC_013441.1"/>
</dbReference>
<dbReference type="STRING" id="526226.Gbro_1402"/>
<dbReference type="InterPro" id="IPR015286">
    <property type="entry name" value="Porin_fam_mycobact-type"/>
</dbReference>
<dbReference type="eggNOG" id="ENOG5033UEF">
    <property type="taxonomic scope" value="Bacteria"/>
</dbReference>
<name>D0L6C7_GORB4</name>
<dbReference type="KEGG" id="gbr:Gbro_1402"/>
<reference evidence="3" key="1">
    <citation type="submission" date="2009-10" db="EMBL/GenBank/DDBJ databases">
        <title>The complete chromosome of Gordonia bronchialis DSM 43247.</title>
        <authorList>
            <consortium name="US DOE Joint Genome Institute (JGI-PGF)"/>
            <person name="Lucas S."/>
            <person name="Copeland A."/>
            <person name="Lapidus A."/>
            <person name="Glavina del Rio T."/>
            <person name="Dalin E."/>
            <person name="Tice H."/>
            <person name="Bruce D."/>
            <person name="Goodwin L."/>
            <person name="Pitluck S."/>
            <person name="Kyrpides N."/>
            <person name="Mavromatis K."/>
            <person name="Ivanova N."/>
            <person name="Ovchinnikova G."/>
            <person name="Saunders E."/>
            <person name="Brettin T."/>
            <person name="Detter J.C."/>
            <person name="Han C."/>
            <person name="Larimer F."/>
            <person name="Land M."/>
            <person name="Hauser L."/>
            <person name="Markowitz V."/>
            <person name="Cheng J.-F."/>
            <person name="Hugenholtz P."/>
            <person name="Woyke T."/>
            <person name="Wu D."/>
            <person name="Jando M."/>
            <person name="Schneider S."/>
            <person name="Goeker M."/>
            <person name="Klenk H.-P."/>
            <person name="Eisen J.A."/>
        </authorList>
    </citation>
    <scope>NUCLEOTIDE SEQUENCE [LARGE SCALE GENOMIC DNA]</scope>
    <source>
        <strain evidence="3">ATCC 25592 / DSM 43247 / BCRC 13721 / JCM 3198 / KCTC 3076 / NBRC 16047 / NCTC 10667</strain>
    </source>
</reference>